<dbReference type="InterPro" id="IPR050744">
    <property type="entry name" value="AI-2_Isomerase_LsrG"/>
</dbReference>
<dbReference type="GO" id="GO:0004497">
    <property type="term" value="F:monooxygenase activity"/>
    <property type="evidence" value="ECO:0007669"/>
    <property type="project" value="UniProtKB-KW"/>
</dbReference>
<dbReference type="Pfam" id="PF03992">
    <property type="entry name" value="ABM"/>
    <property type="match status" value="1"/>
</dbReference>
<gene>
    <name evidence="2" type="ORF">GTZ93_36010</name>
</gene>
<sequence length="105" mass="11926">MSTSLLVVHVHVHVLPQHVDAFLQATLANARESVKEPGIARFDVCQDNDDPTRFVLVEAYRTPDAPAAHKETAHYLTWRDTVAPMLAEPRIPHRYTNRFPDDAAW</sequence>
<dbReference type="Proteomes" id="UP000537825">
    <property type="component" value="Unassembled WGS sequence"/>
</dbReference>
<comment type="caution">
    <text evidence="2">The sequence shown here is derived from an EMBL/GenBank/DDBJ whole genome shotgun (WGS) entry which is preliminary data.</text>
</comment>
<keyword evidence="2" id="KW-0560">Oxidoreductase</keyword>
<keyword evidence="3" id="KW-1185">Reference proteome</keyword>
<dbReference type="RefSeq" id="WP_139916964.1">
    <property type="nucleotide sequence ID" value="NZ_CP183924.1"/>
</dbReference>
<evidence type="ECO:0000313" key="2">
    <source>
        <dbReference type="EMBL" id="NBC45219.1"/>
    </source>
</evidence>
<protein>
    <submittedName>
        <fullName evidence="2">Antibiotic biosynthesis monooxygenase</fullName>
    </submittedName>
</protein>
<dbReference type="PROSITE" id="PS51725">
    <property type="entry name" value="ABM"/>
    <property type="match status" value="1"/>
</dbReference>
<reference evidence="2 3" key="1">
    <citation type="submission" date="2020-01" db="EMBL/GenBank/DDBJ databases">
        <title>The draft genome sequence of Corallococcus exiguus DSM 14696.</title>
        <authorList>
            <person name="Zhang X."/>
            <person name="Zhu H."/>
        </authorList>
    </citation>
    <scope>NUCLEOTIDE SEQUENCE [LARGE SCALE GENOMIC DNA]</scope>
    <source>
        <strain evidence="2 3">DSM 14696</strain>
    </source>
</reference>
<dbReference type="Gene3D" id="3.30.70.100">
    <property type="match status" value="1"/>
</dbReference>
<organism evidence="2 3">
    <name type="scientific">Corallococcus exiguus</name>
    <dbReference type="NCBI Taxonomy" id="83462"/>
    <lineage>
        <taxon>Bacteria</taxon>
        <taxon>Pseudomonadati</taxon>
        <taxon>Myxococcota</taxon>
        <taxon>Myxococcia</taxon>
        <taxon>Myxococcales</taxon>
        <taxon>Cystobacterineae</taxon>
        <taxon>Myxococcaceae</taxon>
        <taxon>Corallococcus</taxon>
    </lineage>
</organism>
<accession>A0A7X4YH04</accession>
<dbReference type="GO" id="GO:0005829">
    <property type="term" value="C:cytosol"/>
    <property type="evidence" value="ECO:0007669"/>
    <property type="project" value="TreeGrafter"/>
</dbReference>
<dbReference type="PANTHER" id="PTHR33336:SF1">
    <property type="entry name" value="(4S)-4-HYDROXY-5-PHOSPHONOOXYPENTANE-2,3-DIONE ISOMERASE"/>
    <property type="match status" value="1"/>
</dbReference>
<dbReference type="InterPro" id="IPR007138">
    <property type="entry name" value="ABM_dom"/>
</dbReference>
<name>A0A7X4YH04_9BACT</name>
<dbReference type="EMBL" id="JAAAPK010000013">
    <property type="protein sequence ID" value="NBC45219.1"/>
    <property type="molecule type" value="Genomic_DNA"/>
</dbReference>
<dbReference type="AlphaFoldDB" id="A0A7X4YH04"/>
<evidence type="ECO:0000259" key="1">
    <source>
        <dbReference type="PROSITE" id="PS51725"/>
    </source>
</evidence>
<evidence type="ECO:0000313" key="3">
    <source>
        <dbReference type="Proteomes" id="UP000537825"/>
    </source>
</evidence>
<feature type="domain" description="ABM" evidence="1">
    <location>
        <begin position="6"/>
        <end position="94"/>
    </location>
</feature>
<dbReference type="PANTHER" id="PTHR33336">
    <property type="entry name" value="QUINOL MONOOXYGENASE YGIN-RELATED"/>
    <property type="match status" value="1"/>
</dbReference>
<keyword evidence="2" id="KW-0503">Monooxygenase</keyword>
<dbReference type="SUPFAM" id="SSF54909">
    <property type="entry name" value="Dimeric alpha+beta barrel"/>
    <property type="match status" value="1"/>
</dbReference>
<dbReference type="InterPro" id="IPR011008">
    <property type="entry name" value="Dimeric_a/b-barrel"/>
</dbReference>
<proteinExistence type="predicted"/>